<gene>
    <name evidence="1" type="ORF">DWV29_09505</name>
</gene>
<dbReference type="Pfam" id="PF01663">
    <property type="entry name" value="Phosphodiest"/>
    <property type="match status" value="1"/>
</dbReference>
<dbReference type="PANTHER" id="PTHR10151">
    <property type="entry name" value="ECTONUCLEOTIDE PYROPHOSPHATASE/PHOSPHODIESTERASE"/>
    <property type="match status" value="1"/>
</dbReference>
<sequence>MCEFSAGKPEVYILYSERRCIMEKRKLIVISIDSMVTEDLEIIRQMPHMGKLLERSSIIRRNLTTYPSYTHSIHTSISTGCYPGTHGVIGNEHFDPGNMEPEWFEKATDVKVPTLIQEARKHGYTAAEVYWPLTLGDDAEWNIHRAGIHVIPENEQEIICQRSKPGFFDEVYPYIKDSFKLHKYYKGDELCFDTAEYLIGKYQPDVMYLHLVCIDYLRHNYGVFSKELWTGYEYLDKGFARILKALKDQGLENRTIINVTSDHGHLDIRRVYSINRFLRDHGFITVDENGGLADWTAYFHTCSLSGHLYIKNHDPEVAGKVISLLKEHAGELNIEKFYTREEVKEKYHLDGDFDYVLESFGNASFSSDFNAELVQDTNNASYRSSIATHGHEPYKGVQPTYFLYNPYSRRKVDLPQGRIIDQAPTLARLLGFEMTTCDGSPIEELLEEGE</sequence>
<dbReference type="SUPFAM" id="SSF53649">
    <property type="entry name" value="Alkaline phosphatase-like"/>
    <property type="match status" value="1"/>
</dbReference>
<evidence type="ECO:0000313" key="1">
    <source>
        <dbReference type="EMBL" id="RGX29935.1"/>
    </source>
</evidence>
<dbReference type="PANTHER" id="PTHR10151:SF120">
    <property type="entry name" value="BIS(5'-ADENOSYL)-TRIPHOSPHATASE"/>
    <property type="match status" value="1"/>
</dbReference>
<reference evidence="1 2" key="1">
    <citation type="submission" date="2018-08" db="EMBL/GenBank/DDBJ databases">
        <title>A genome reference for cultivated species of the human gut microbiota.</title>
        <authorList>
            <person name="Zou Y."/>
            <person name="Xue W."/>
            <person name="Luo G."/>
        </authorList>
    </citation>
    <scope>NUCLEOTIDE SEQUENCE [LARGE SCALE GENOMIC DNA]</scope>
    <source>
        <strain evidence="1 2">AF04-15</strain>
    </source>
</reference>
<dbReference type="Proteomes" id="UP000283880">
    <property type="component" value="Unassembled WGS sequence"/>
</dbReference>
<organism evidence="1 2">
    <name type="scientific">Enterocloster asparagiformis</name>
    <dbReference type="NCBI Taxonomy" id="333367"/>
    <lineage>
        <taxon>Bacteria</taxon>
        <taxon>Bacillati</taxon>
        <taxon>Bacillota</taxon>
        <taxon>Clostridia</taxon>
        <taxon>Lachnospirales</taxon>
        <taxon>Lachnospiraceae</taxon>
        <taxon>Enterocloster</taxon>
    </lineage>
</organism>
<dbReference type="InterPro" id="IPR002591">
    <property type="entry name" value="Phosphodiest/P_Trfase"/>
</dbReference>
<dbReference type="EMBL" id="QSBM01000006">
    <property type="protein sequence ID" value="RGX29935.1"/>
    <property type="molecule type" value="Genomic_DNA"/>
</dbReference>
<dbReference type="Gene3D" id="3.40.720.10">
    <property type="entry name" value="Alkaline Phosphatase, subunit A"/>
    <property type="match status" value="1"/>
</dbReference>
<dbReference type="GO" id="GO:0016787">
    <property type="term" value="F:hydrolase activity"/>
    <property type="evidence" value="ECO:0007669"/>
    <property type="project" value="UniProtKB-ARBA"/>
</dbReference>
<dbReference type="InterPro" id="IPR017850">
    <property type="entry name" value="Alkaline_phosphatase_core_sf"/>
</dbReference>
<proteinExistence type="predicted"/>
<dbReference type="CDD" id="cd16018">
    <property type="entry name" value="Enpp"/>
    <property type="match status" value="1"/>
</dbReference>
<name>A0A413FGK9_9FIRM</name>
<evidence type="ECO:0000313" key="2">
    <source>
        <dbReference type="Proteomes" id="UP000283880"/>
    </source>
</evidence>
<comment type="caution">
    <text evidence="1">The sequence shown here is derived from an EMBL/GenBank/DDBJ whole genome shotgun (WGS) entry which is preliminary data.</text>
</comment>
<protein>
    <submittedName>
        <fullName evidence="1">Alkaline phosphatase family protein</fullName>
    </submittedName>
</protein>
<accession>A0A413FGK9</accession>
<dbReference type="AlphaFoldDB" id="A0A413FGK9"/>
<dbReference type="OrthoDB" id="9779418at2"/>